<gene>
    <name evidence="1" type="ORF">XarjCFBP7645_11040</name>
</gene>
<dbReference type="Proteomes" id="UP000239204">
    <property type="component" value="Unassembled WGS sequence"/>
</dbReference>
<evidence type="ECO:0000313" key="2">
    <source>
        <dbReference type="Proteomes" id="UP000239204"/>
    </source>
</evidence>
<accession>A0A2S7AEB9</accession>
<dbReference type="AlphaFoldDB" id="A0A2S7AEB9"/>
<comment type="caution">
    <text evidence="1">The sequence shown here is derived from an EMBL/GenBank/DDBJ whole genome shotgun (WGS) entry which is preliminary data.</text>
</comment>
<dbReference type="EMBL" id="MIGY01000002">
    <property type="protein sequence ID" value="PPU08090.1"/>
    <property type="molecule type" value="Genomic_DNA"/>
</dbReference>
<proteinExistence type="predicted"/>
<evidence type="ECO:0000313" key="1">
    <source>
        <dbReference type="EMBL" id="PPU08090.1"/>
    </source>
</evidence>
<name>A0A2S7AEB9_9XANT</name>
<protein>
    <submittedName>
        <fullName evidence="1">Uncharacterized protein</fullName>
    </submittedName>
</protein>
<organism evidence="1 2">
    <name type="scientific">Xanthomonas arboricola</name>
    <dbReference type="NCBI Taxonomy" id="56448"/>
    <lineage>
        <taxon>Bacteria</taxon>
        <taxon>Pseudomonadati</taxon>
        <taxon>Pseudomonadota</taxon>
        <taxon>Gammaproteobacteria</taxon>
        <taxon>Lysobacterales</taxon>
        <taxon>Lysobacteraceae</taxon>
        <taxon>Xanthomonas</taxon>
    </lineage>
</organism>
<sequence>MRRKCWCCLSLTGFGGRQQRGRRSAARLGQTSCLTRRRGTSLCAALRQSPHTLLPRPFAVMALEVLSSDETLFHAQVCESPSPVGRGVGTAD</sequence>
<reference evidence="1 2" key="1">
    <citation type="submission" date="2016-08" db="EMBL/GenBank/DDBJ databases">
        <title>Evolution of the type three secretion system and type three effector repertoires in Xanthomonas.</title>
        <authorList>
            <person name="Merda D."/>
            <person name="Briand M."/>
            <person name="Bosis E."/>
            <person name="Rousseau C."/>
            <person name="Portier P."/>
            <person name="Jacques M.-A."/>
            <person name="Fischer-Le Saux M."/>
        </authorList>
    </citation>
    <scope>NUCLEOTIDE SEQUENCE [LARGE SCALE GENOMIC DNA]</scope>
    <source>
        <strain evidence="1 2">CFBP 7645</strain>
    </source>
</reference>